<keyword evidence="1" id="KW-0812">Transmembrane</keyword>
<keyword evidence="3" id="KW-1185">Reference proteome</keyword>
<keyword evidence="1" id="KW-1133">Transmembrane helix</keyword>
<evidence type="ECO:0000313" key="3">
    <source>
        <dbReference type="Proteomes" id="UP001314681"/>
    </source>
</evidence>
<dbReference type="RefSeq" id="WP_158351131.1">
    <property type="nucleotide sequence ID" value="NZ_JAHQCX010000005.1"/>
</dbReference>
<name>A0ABS6K6S9_9FIRM</name>
<feature type="transmembrane region" description="Helical" evidence="1">
    <location>
        <begin position="84"/>
        <end position="104"/>
    </location>
</feature>
<reference evidence="2 3" key="1">
    <citation type="submission" date="2021-06" db="EMBL/GenBank/DDBJ databases">
        <title>Description of novel taxa of the family Lachnospiraceae.</title>
        <authorList>
            <person name="Chaplin A.V."/>
            <person name="Sokolova S.R."/>
            <person name="Pikina A.P."/>
            <person name="Korzhanova M."/>
            <person name="Belova V."/>
            <person name="Korostin D."/>
            <person name="Efimov B.A."/>
        </authorList>
    </citation>
    <scope>NUCLEOTIDE SEQUENCE [LARGE SCALE GENOMIC DNA]</scope>
    <source>
        <strain evidence="2 3">ASD4241</strain>
    </source>
</reference>
<evidence type="ECO:0000256" key="1">
    <source>
        <dbReference type="SAM" id="Phobius"/>
    </source>
</evidence>
<proteinExistence type="predicted"/>
<feature type="transmembrane region" description="Helical" evidence="1">
    <location>
        <begin position="116"/>
        <end position="133"/>
    </location>
</feature>
<sequence>MRDITIGYGGYERKFHRSIDINYLFSNLVKASSGTTATFKEVEIKARDIAISEANKKRFQYLKGYTYLNALFFARHKRQLIKPVCYRLAMTAVLFGGAVVLWLTNRDVAVRLSENMTSMLPSFIFIMYFMTVADKVQPGHVL</sequence>
<protein>
    <submittedName>
        <fullName evidence="2">Uncharacterized protein</fullName>
    </submittedName>
</protein>
<comment type="caution">
    <text evidence="2">The sequence shown here is derived from an EMBL/GenBank/DDBJ whole genome shotgun (WGS) entry which is preliminary data.</text>
</comment>
<accession>A0ABS6K6S9</accession>
<evidence type="ECO:0000313" key="2">
    <source>
        <dbReference type="EMBL" id="MBU9726230.1"/>
    </source>
</evidence>
<gene>
    <name evidence="2" type="ORF">KTH90_09400</name>
</gene>
<dbReference type="Proteomes" id="UP001314681">
    <property type="component" value="Unassembled WGS sequence"/>
</dbReference>
<dbReference type="EMBL" id="JAHQCX010000005">
    <property type="protein sequence ID" value="MBU9726230.1"/>
    <property type="molecule type" value="Genomic_DNA"/>
</dbReference>
<keyword evidence="1" id="KW-0472">Membrane</keyword>
<organism evidence="2 3">
    <name type="scientific">Diplocloster modestus</name>
    <dbReference type="NCBI Taxonomy" id="2850322"/>
    <lineage>
        <taxon>Bacteria</taxon>
        <taxon>Bacillati</taxon>
        <taxon>Bacillota</taxon>
        <taxon>Clostridia</taxon>
        <taxon>Lachnospirales</taxon>
        <taxon>Lachnospiraceae</taxon>
        <taxon>Diplocloster</taxon>
    </lineage>
</organism>